<feature type="domain" description="DUF4325" evidence="1">
    <location>
        <begin position="267"/>
        <end position="321"/>
    </location>
</feature>
<organism evidence="2 3">
    <name type="scientific">Candidatus Auribacter fodinae</name>
    <dbReference type="NCBI Taxonomy" id="2093366"/>
    <lineage>
        <taxon>Bacteria</taxon>
        <taxon>Pseudomonadati</taxon>
        <taxon>Candidatus Auribacterota</taxon>
        <taxon>Candidatus Auribacteria</taxon>
        <taxon>Candidatus Auribacterales</taxon>
        <taxon>Candidatus Auribacteraceae</taxon>
        <taxon>Candidatus Auribacter</taxon>
    </lineage>
</organism>
<dbReference type="EMBL" id="QZJZ01000084">
    <property type="protein sequence ID" value="RJP57217.1"/>
    <property type="molecule type" value="Genomic_DNA"/>
</dbReference>
<reference evidence="2 3" key="1">
    <citation type="journal article" date="2017" name="ISME J.">
        <title>Energy and carbon metabolisms in a deep terrestrial subsurface fluid microbial community.</title>
        <authorList>
            <person name="Momper L."/>
            <person name="Jungbluth S.P."/>
            <person name="Lee M.D."/>
            <person name="Amend J.P."/>
        </authorList>
    </citation>
    <scope>NUCLEOTIDE SEQUENCE [LARGE SCALE GENOMIC DNA]</scope>
    <source>
        <strain evidence="2">SURF_26</strain>
    </source>
</reference>
<evidence type="ECO:0000313" key="3">
    <source>
        <dbReference type="Proteomes" id="UP000266426"/>
    </source>
</evidence>
<accession>A0A3A4R331</accession>
<dbReference type="Pfam" id="PF14213">
    <property type="entry name" value="DUF4325"/>
    <property type="match status" value="1"/>
</dbReference>
<dbReference type="Gene3D" id="3.30.565.10">
    <property type="entry name" value="Histidine kinase-like ATPase, C-terminal domain"/>
    <property type="match status" value="1"/>
</dbReference>
<proteinExistence type="predicted"/>
<sequence length="331" mass="38447">MSLKEFILKNLQKHQNDIVKFTIQECNVSRQAVYKQLRSLIRDGRVLKKNRGQYELCRGFTITSSAAITTDLQEDRVWHELFNEIFKKIPKNIYSICYYGFTEMLNNVIDHSGGQIVSISLGINNESIKIVLHDDGIGIFNKIKNAFHHDDVRESLFQLTKGKLTTDPENHTGEGIFFTSRAFDKFSIVSGELFYYKNVVEDDWYIETRKNKELGTSILMEISMDSKRNLPDVFSKFTSGEDFKFNKTHIVVDLAKNEDEEYISRSQAKRVLANLDKFEHVVLDFKKVLIVGQGFVDEVFRVYKNRNPHVTIEYKNANADVEFMIKRSVPQ</sequence>
<dbReference type="SUPFAM" id="SSF55874">
    <property type="entry name" value="ATPase domain of HSP90 chaperone/DNA topoisomerase II/histidine kinase"/>
    <property type="match status" value="1"/>
</dbReference>
<dbReference type="InterPro" id="IPR036890">
    <property type="entry name" value="HATPase_C_sf"/>
</dbReference>
<evidence type="ECO:0000313" key="2">
    <source>
        <dbReference type="EMBL" id="RJP57217.1"/>
    </source>
</evidence>
<name>A0A3A4R331_9BACT</name>
<dbReference type="InterPro" id="IPR025474">
    <property type="entry name" value="DUF4325"/>
</dbReference>
<comment type="caution">
    <text evidence="2">The sequence shown here is derived from an EMBL/GenBank/DDBJ whole genome shotgun (WGS) entry which is preliminary data.</text>
</comment>
<gene>
    <name evidence="2" type="ORF">C4541_10610</name>
</gene>
<dbReference type="Proteomes" id="UP000266426">
    <property type="component" value="Unassembled WGS sequence"/>
</dbReference>
<protein>
    <submittedName>
        <fullName evidence="2">DUF4325 domain-containing protein</fullName>
    </submittedName>
</protein>
<dbReference type="AlphaFoldDB" id="A0A3A4R331"/>
<evidence type="ECO:0000259" key="1">
    <source>
        <dbReference type="Pfam" id="PF14213"/>
    </source>
</evidence>